<protein>
    <recommendedName>
        <fullName evidence="3">MetA-pathway of phenol degradation</fullName>
    </recommendedName>
</protein>
<gene>
    <name evidence="1" type="ORF">SAMN04487989_102449</name>
</gene>
<dbReference type="EMBL" id="FOVN01000002">
    <property type="protein sequence ID" value="SFN68979.1"/>
    <property type="molecule type" value="Genomic_DNA"/>
</dbReference>
<proteinExistence type="predicted"/>
<keyword evidence="2" id="KW-1185">Reference proteome</keyword>
<organism evidence="1 2">
    <name type="scientific">Bizionia echini</name>
    <dbReference type="NCBI Taxonomy" id="649333"/>
    <lineage>
        <taxon>Bacteria</taxon>
        <taxon>Pseudomonadati</taxon>
        <taxon>Bacteroidota</taxon>
        <taxon>Flavobacteriia</taxon>
        <taxon>Flavobacteriales</taxon>
        <taxon>Flavobacteriaceae</taxon>
        <taxon>Bizionia</taxon>
    </lineage>
</organism>
<dbReference type="AlphaFoldDB" id="A0A1I5B381"/>
<accession>A0A1I5B381</accession>
<dbReference type="Pfam" id="PF13557">
    <property type="entry name" value="Phenol_MetA_deg"/>
    <property type="match status" value="1"/>
</dbReference>
<dbReference type="RefSeq" id="WP_245758211.1">
    <property type="nucleotide sequence ID" value="NZ_CAXAYH010000228.1"/>
</dbReference>
<dbReference type="STRING" id="649333.SAMN04487989_102449"/>
<evidence type="ECO:0000313" key="2">
    <source>
        <dbReference type="Proteomes" id="UP000198705"/>
    </source>
</evidence>
<name>A0A1I5B381_9FLAO</name>
<dbReference type="InterPro" id="IPR025737">
    <property type="entry name" value="FApF"/>
</dbReference>
<evidence type="ECO:0000313" key="1">
    <source>
        <dbReference type="EMBL" id="SFN68979.1"/>
    </source>
</evidence>
<sequence>MNTGILRNLVISISLLATTFQTFSQDIEPRRWNPLPLGTHVVGIGYGVSESDVYFDPVLQIEDVKQNMDVIAVSYVQPFKIGNKLARVDVTIPFVFGQWEGRISGEPQAINREGFSDPRIRVSLNLIGPSAMGKLEMMEYMKANPVNTMLGISLAVNFPLGQYAENRLINLGNNRFVFRPQIGMVHNWGRWSYELTTSVFIITNNNQFFNNQQKKQNPLYAVQSHLIHRFKNRIWISGSLGLGTGAAATIDGVSQNDSRGDFLGALSFGAPITKTQAIKLSYLRSVTFKDIGSDSDTVGISWSLAF</sequence>
<dbReference type="Proteomes" id="UP000198705">
    <property type="component" value="Unassembled WGS sequence"/>
</dbReference>
<evidence type="ECO:0008006" key="3">
    <source>
        <dbReference type="Google" id="ProtNLM"/>
    </source>
</evidence>
<reference evidence="2" key="1">
    <citation type="submission" date="2016-10" db="EMBL/GenBank/DDBJ databases">
        <authorList>
            <person name="Varghese N."/>
            <person name="Submissions S."/>
        </authorList>
    </citation>
    <scope>NUCLEOTIDE SEQUENCE [LARGE SCALE GENOMIC DNA]</scope>
    <source>
        <strain evidence="2">DSM 23925</strain>
    </source>
</reference>